<gene>
    <name evidence="1" type="ORF">DPMN_031779</name>
</gene>
<sequence length="124" mass="14189">MQKSDKKRVPDRKAKDIKNLKLKGIDKDLAEKIINEIIDSGPQVTSQDIVGQEKAKTALHEIVVLPALNPQKPFFRPKSSCPGVVVVVWTPRKRQNYAGKGYYKRVQCHVLQHQCLKFDLQVVW</sequence>
<name>A0A9D4M1N8_DREPO</name>
<dbReference type="EMBL" id="JAIWYP010000002">
    <property type="protein sequence ID" value="KAH3868628.1"/>
    <property type="molecule type" value="Genomic_DNA"/>
</dbReference>
<organism evidence="1 2">
    <name type="scientific">Dreissena polymorpha</name>
    <name type="common">Zebra mussel</name>
    <name type="synonym">Mytilus polymorpha</name>
    <dbReference type="NCBI Taxonomy" id="45954"/>
    <lineage>
        <taxon>Eukaryota</taxon>
        <taxon>Metazoa</taxon>
        <taxon>Spiralia</taxon>
        <taxon>Lophotrochozoa</taxon>
        <taxon>Mollusca</taxon>
        <taxon>Bivalvia</taxon>
        <taxon>Autobranchia</taxon>
        <taxon>Heteroconchia</taxon>
        <taxon>Euheterodonta</taxon>
        <taxon>Imparidentia</taxon>
        <taxon>Neoheterodontei</taxon>
        <taxon>Myida</taxon>
        <taxon>Dreissenoidea</taxon>
        <taxon>Dreissenidae</taxon>
        <taxon>Dreissena</taxon>
    </lineage>
</organism>
<protein>
    <submittedName>
        <fullName evidence="1">Uncharacterized protein</fullName>
    </submittedName>
</protein>
<evidence type="ECO:0000313" key="2">
    <source>
        <dbReference type="Proteomes" id="UP000828390"/>
    </source>
</evidence>
<accession>A0A9D4M1N8</accession>
<dbReference type="InterPro" id="IPR027417">
    <property type="entry name" value="P-loop_NTPase"/>
</dbReference>
<proteinExistence type="predicted"/>
<dbReference type="Proteomes" id="UP000828390">
    <property type="component" value="Unassembled WGS sequence"/>
</dbReference>
<evidence type="ECO:0000313" key="1">
    <source>
        <dbReference type="EMBL" id="KAH3868628.1"/>
    </source>
</evidence>
<dbReference type="Gene3D" id="3.40.50.300">
    <property type="entry name" value="P-loop containing nucleotide triphosphate hydrolases"/>
    <property type="match status" value="1"/>
</dbReference>
<reference evidence="1" key="2">
    <citation type="submission" date="2020-11" db="EMBL/GenBank/DDBJ databases">
        <authorList>
            <person name="McCartney M.A."/>
            <person name="Auch B."/>
            <person name="Kono T."/>
            <person name="Mallez S."/>
            <person name="Becker A."/>
            <person name="Gohl D.M."/>
            <person name="Silverstein K.A.T."/>
            <person name="Koren S."/>
            <person name="Bechman K.B."/>
            <person name="Herman A."/>
            <person name="Abrahante J.E."/>
            <person name="Garbe J."/>
        </authorList>
    </citation>
    <scope>NUCLEOTIDE SEQUENCE</scope>
    <source>
        <strain evidence="1">Duluth1</strain>
        <tissue evidence="1">Whole animal</tissue>
    </source>
</reference>
<dbReference type="AlphaFoldDB" id="A0A9D4M1N8"/>
<keyword evidence="2" id="KW-1185">Reference proteome</keyword>
<comment type="caution">
    <text evidence="1">The sequence shown here is derived from an EMBL/GenBank/DDBJ whole genome shotgun (WGS) entry which is preliminary data.</text>
</comment>
<reference evidence="1" key="1">
    <citation type="journal article" date="2019" name="bioRxiv">
        <title>The Genome of the Zebra Mussel, Dreissena polymorpha: A Resource for Invasive Species Research.</title>
        <authorList>
            <person name="McCartney M.A."/>
            <person name="Auch B."/>
            <person name="Kono T."/>
            <person name="Mallez S."/>
            <person name="Zhang Y."/>
            <person name="Obille A."/>
            <person name="Becker A."/>
            <person name="Abrahante J.E."/>
            <person name="Garbe J."/>
            <person name="Badalamenti J.P."/>
            <person name="Herman A."/>
            <person name="Mangelson H."/>
            <person name="Liachko I."/>
            <person name="Sullivan S."/>
            <person name="Sone E.D."/>
            <person name="Koren S."/>
            <person name="Silverstein K.A.T."/>
            <person name="Beckman K.B."/>
            <person name="Gohl D.M."/>
        </authorList>
    </citation>
    <scope>NUCLEOTIDE SEQUENCE</scope>
    <source>
        <strain evidence="1">Duluth1</strain>
        <tissue evidence="1">Whole animal</tissue>
    </source>
</reference>